<reference evidence="1" key="2">
    <citation type="submission" date="2022-01" db="EMBL/GenBank/DDBJ databases">
        <authorList>
            <person name="Yamashiro T."/>
            <person name="Shiraishi A."/>
            <person name="Satake H."/>
            <person name="Nakayama K."/>
        </authorList>
    </citation>
    <scope>NUCLEOTIDE SEQUENCE</scope>
</reference>
<evidence type="ECO:0000313" key="1">
    <source>
        <dbReference type="EMBL" id="GJT58083.1"/>
    </source>
</evidence>
<dbReference type="EMBL" id="BQNB010016986">
    <property type="protein sequence ID" value="GJT58083.1"/>
    <property type="molecule type" value="Genomic_DNA"/>
</dbReference>
<keyword evidence="2" id="KW-1185">Reference proteome</keyword>
<organism evidence="1 2">
    <name type="scientific">Tanacetum coccineum</name>
    <dbReference type="NCBI Taxonomy" id="301880"/>
    <lineage>
        <taxon>Eukaryota</taxon>
        <taxon>Viridiplantae</taxon>
        <taxon>Streptophyta</taxon>
        <taxon>Embryophyta</taxon>
        <taxon>Tracheophyta</taxon>
        <taxon>Spermatophyta</taxon>
        <taxon>Magnoliopsida</taxon>
        <taxon>eudicotyledons</taxon>
        <taxon>Gunneridae</taxon>
        <taxon>Pentapetalae</taxon>
        <taxon>asterids</taxon>
        <taxon>campanulids</taxon>
        <taxon>Asterales</taxon>
        <taxon>Asteraceae</taxon>
        <taxon>Asteroideae</taxon>
        <taxon>Anthemideae</taxon>
        <taxon>Anthemidinae</taxon>
        <taxon>Tanacetum</taxon>
    </lineage>
</organism>
<evidence type="ECO:0000313" key="2">
    <source>
        <dbReference type="Proteomes" id="UP001151760"/>
    </source>
</evidence>
<protein>
    <submittedName>
        <fullName evidence="1">Uncharacterized protein</fullName>
    </submittedName>
</protein>
<dbReference type="Pfam" id="PF14223">
    <property type="entry name" value="Retrotran_gag_2"/>
    <property type="match status" value="1"/>
</dbReference>
<proteinExistence type="predicted"/>
<reference evidence="1" key="1">
    <citation type="journal article" date="2022" name="Int. J. Mol. Sci.">
        <title>Draft Genome of Tanacetum Coccineum: Genomic Comparison of Closely Related Tanacetum-Family Plants.</title>
        <authorList>
            <person name="Yamashiro T."/>
            <person name="Shiraishi A."/>
            <person name="Nakayama K."/>
            <person name="Satake H."/>
        </authorList>
    </citation>
    <scope>NUCLEOTIDE SEQUENCE</scope>
</reference>
<dbReference type="Proteomes" id="UP001151760">
    <property type="component" value="Unassembled WGS sequence"/>
</dbReference>
<name>A0ABQ5F4S5_9ASTR</name>
<comment type="caution">
    <text evidence="1">The sequence shown here is derived from an EMBL/GenBank/DDBJ whole genome shotgun (WGS) entry which is preliminary data.</text>
</comment>
<sequence length="467" mass="51503">MSSKAQQIELDNALVAPKNLRVIGKCNMRINPGMKPKEPTYQVVLDALALTTYILNICLRIHGQEFDEPPIKEEALSFICELGHSGKSSTSLMLLLIVGIKSLLEVTAVKVCVTVAKQIKEVGGRSATKKTQRNLLKQQYENFTAPSSETLNQTFDRLQKLMSQLEILGETLSQEDVNQKLLRSLSLEWNIHAVMCTNEAVNTAHRVSAVSTQVSAANSTNVDNLSDTEICAFFSSQPNNPQHANKDLQQLHPDDLEEMDLRWQMAMLTMRAIRWSATTTTREDTLLGSAELQETKTTGTGKAIEGVYQWLTTTSNALVSCDGIGYDWSDQAEEGPTNYALMAYSSLSSDYEVSNDSTCSKYCLETVEVLKSQYDQLLKRFEKSELMVRVNIVKDKNVNAARPKAVVNAARPEAIVNPVKGNNVNVVKASACWIQVSDGLGTKASDDAVDLAYDFSRGDEEDGAEAD</sequence>
<gene>
    <name evidence="1" type="ORF">Tco_0993137</name>
</gene>
<accession>A0ABQ5F4S5</accession>